<accession>A0A1E5T1G0</accession>
<keyword evidence="2" id="KW-0472">Membrane</keyword>
<sequence>MISRIKTLNVLPRWIIVFIDLMVFSFSALAAYLLRLNFQLDQLYEYDFVRGIIIFTAAGLISSLLTRSFAGIIRYTGTQDTVRVFYANLLTLLIVLAVNYISKNSVPNSVAVIAFLASLVATISYRLLVKELFAFYRTVPKAQRKILIMGAGQSGMLTKQLLDNDTSSNIKVVGFLEDNDRKIGNILSGVKIFSAIEEFQKVVMKYGPTELIIAASKISLERKNDLVDKCLEFGIKVSTVPTADQWIGGEFDISQIKEVRIEDLLGRNMIVLNNQYVSKEVNGKSILVTGAAGSIGAEIVRQLVRYEPAKVVLLDQSETGLFEIENEIRGIINMQDRLTCFIADVTNLNRIRECFSIHKPDIVFHAAAYKHVPMMEINVSEAIACNIMGTKNLADISVEFEVQKFVMISTDKAVNPTSVMGATKRAAEIYVQSLNELLSTVGKSNVSFITTRFGNVLGSNGSVIPIFKKQIQKGGPITVTHPDITRYFMTIPEACSLVLEAATMGTGGEIFVFDMGKSVKIVDLAKRMIQLSGLVEGKDIEISFTGLRPGEKLFEELLGDEENNMATHHPKIMIANTRKVDFADVKTDFDALSNLLNEEKETKDFELVGQLKSLIIEYKSKASRFEVLD</sequence>
<comment type="similarity">
    <text evidence="1">Belongs to the polysaccharide synthase family.</text>
</comment>
<dbReference type="PANTHER" id="PTHR43318:SF1">
    <property type="entry name" value="POLYSACCHARIDE BIOSYNTHESIS PROTEIN EPSC-RELATED"/>
    <property type="match status" value="1"/>
</dbReference>
<dbReference type="InterPro" id="IPR029063">
    <property type="entry name" value="SAM-dependent_MTases_sf"/>
</dbReference>
<reference evidence="4 5" key="1">
    <citation type="submission" date="2016-08" db="EMBL/GenBank/DDBJ databases">
        <title>Draft genome of Fabibacter sp. strain SK-8.</title>
        <authorList>
            <person name="Wong S.-K."/>
            <person name="Hamasaki K."/>
            <person name="Yoshizawa S."/>
        </authorList>
    </citation>
    <scope>NUCLEOTIDE SEQUENCE [LARGE SCALE GENOMIC DNA]</scope>
    <source>
        <strain evidence="4 5">SK-8</strain>
    </source>
</reference>
<evidence type="ECO:0000256" key="2">
    <source>
        <dbReference type="SAM" id="Phobius"/>
    </source>
</evidence>
<feature type="domain" description="Polysaccharide biosynthesis protein CapD-like" evidence="3">
    <location>
        <begin position="286"/>
        <end position="576"/>
    </location>
</feature>
<evidence type="ECO:0000256" key="1">
    <source>
        <dbReference type="ARBA" id="ARBA00007430"/>
    </source>
</evidence>
<organism evidence="4 5">
    <name type="scientific">Roseivirga misakiensis</name>
    <dbReference type="NCBI Taxonomy" id="1563681"/>
    <lineage>
        <taxon>Bacteria</taxon>
        <taxon>Pseudomonadati</taxon>
        <taxon>Bacteroidota</taxon>
        <taxon>Cytophagia</taxon>
        <taxon>Cytophagales</taxon>
        <taxon>Roseivirgaceae</taxon>
        <taxon>Roseivirga</taxon>
    </lineage>
</organism>
<dbReference type="Pfam" id="PF02719">
    <property type="entry name" value="Polysacc_synt_2"/>
    <property type="match status" value="1"/>
</dbReference>
<dbReference type="OrthoDB" id="9803111at2"/>
<dbReference type="Proteomes" id="UP000095552">
    <property type="component" value="Unassembled WGS sequence"/>
</dbReference>
<dbReference type="SUPFAM" id="SSF51735">
    <property type="entry name" value="NAD(P)-binding Rossmann-fold domains"/>
    <property type="match status" value="1"/>
</dbReference>
<keyword evidence="2" id="KW-1133">Transmembrane helix</keyword>
<protein>
    <submittedName>
        <fullName evidence="4">Polysaccharide biosynthesis protein</fullName>
    </submittedName>
</protein>
<feature type="transmembrane region" description="Helical" evidence="2">
    <location>
        <begin position="85"/>
        <end position="102"/>
    </location>
</feature>
<dbReference type="STRING" id="1563681.BFP71_17480"/>
<evidence type="ECO:0000313" key="4">
    <source>
        <dbReference type="EMBL" id="OEK05196.1"/>
    </source>
</evidence>
<name>A0A1E5T1G0_9BACT</name>
<gene>
    <name evidence="4" type="ORF">BFP71_17480</name>
</gene>
<evidence type="ECO:0000259" key="3">
    <source>
        <dbReference type="Pfam" id="PF02719"/>
    </source>
</evidence>
<dbReference type="RefSeq" id="WP_069836700.1">
    <property type="nucleotide sequence ID" value="NZ_MDGQ01000005.1"/>
</dbReference>
<feature type="transmembrane region" description="Helical" evidence="2">
    <location>
        <begin position="52"/>
        <end position="73"/>
    </location>
</feature>
<dbReference type="AlphaFoldDB" id="A0A1E5T1G0"/>
<evidence type="ECO:0000313" key="5">
    <source>
        <dbReference type="Proteomes" id="UP000095552"/>
    </source>
</evidence>
<dbReference type="Pfam" id="PF13727">
    <property type="entry name" value="CoA_binding_3"/>
    <property type="match status" value="1"/>
</dbReference>
<dbReference type="InterPro" id="IPR036291">
    <property type="entry name" value="NAD(P)-bd_dom_sf"/>
</dbReference>
<dbReference type="InterPro" id="IPR051203">
    <property type="entry name" value="Polysaccharide_Synthase-Rel"/>
</dbReference>
<dbReference type="EMBL" id="MDGQ01000005">
    <property type="protein sequence ID" value="OEK05196.1"/>
    <property type="molecule type" value="Genomic_DNA"/>
</dbReference>
<dbReference type="CDD" id="cd05237">
    <property type="entry name" value="UDP_invert_4-6DH_SDR_e"/>
    <property type="match status" value="1"/>
</dbReference>
<feature type="transmembrane region" description="Helical" evidence="2">
    <location>
        <begin position="108"/>
        <end position="128"/>
    </location>
</feature>
<keyword evidence="2" id="KW-0812">Transmembrane</keyword>
<keyword evidence="5" id="KW-1185">Reference proteome</keyword>
<comment type="caution">
    <text evidence="4">The sequence shown here is derived from an EMBL/GenBank/DDBJ whole genome shotgun (WGS) entry which is preliminary data.</text>
</comment>
<proteinExistence type="inferred from homology"/>
<dbReference type="PANTHER" id="PTHR43318">
    <property type="entry name" value="UDP-N-ACETYLGLUCOSAMINE 4,6-DEHYDRATASE"/>
    <property type="match status" value="1"/>
</dbReference>
<dbReference type="SUPFAM" id="SSF53335">
    <property type="entry name" value="S-adenosyl-L-methionine-dependent methyltransferases"/>
    <property type="match status" value="1"/>
</dbReference>
<dbReference type="Gene3D" id="3.40.50.720">
    <property type="entry name" value="NAD(P)-binding Rossmann-like Domain"/>
    <property type="match status" value="2"/>
</dbReference>
<feature type="transmembrane region" description="Helical" evidence="2">
    <location>
        <begin position="12"/>
        <end position="32"/>
    </location>
</feature>
<dbReference type="InterPro" id="IPR003869">
    <property type="entry name" value="Polysac_CapD-like"/>
</dbReference>